<evidence type="ECO:0000256" key="1">
    <source>
        <dbReference type="SAM" id="MobiDB-lite"/>
    </source>
</evidence>
<dbReference type="Proteomes" id="UP000582974">
    <property type="component" value="Unassembled WGS sequence"/>
</dbReference>
<feature type="chain" id="PRO_5032622176" description="Esterase" evidence="2">
    <location>
        <begin position="26"/>
        <end position="798"/>
    </location>
</feature>
<name>A0A838AED6_9PSEU</name>
<evidence type="ECO:0008006" key="5">
    <source>
        <dbReference type="Google" id="ProtNLM"/>
    </source>
</evidence>
<sequence>MRCSRAVTASLAALLAASVATPVAAAEPPAEGSAGGSATGNDGSSPGVATDVADSLPSVGSGALPGPDVLYDEAPEAPQLQNRDPRIAAEPLLVSGTEAYVDGEYLYQDHIFDDYGADTDGAGADPTSARHGDFDYPTDRERYAGNAADLVEFRAVPSADEVVYRVTLNTLLEADSTIVAIAFDTDGDEATGSDTLPRDPGAPLPGTDEVVTAWGTGAEHTRFGPGGAEETTPVEVETDLEAAQLTVTVPREVSDPSGSWRATVATGLYDAGTGGWMLPGGSADGGSAGGAGPLNPEPSGIVNLAFRFDEPVLERNTPPDTAQAEALRDGEPTRFAHEIDFAALAAGENRSTVPEHGTMVRIFPSRLDVGEGQLLSDSPADTDQESGTFPAYRSRLQPYSLYVPGGDGPHGFTFDLHSLGQHHWQYNGTAGIQQIGEGRGHVVATPLARGTDGWYQNEASYDVFEVWNDVARRYDLDPGQAASAGYSMGGYGTYRLATRFPDLFGAAFTTVGPPGDGIWLPPAPPTGGAETLTNSWLANARNVPFLNVVAGADELVPIVGPRAQNLGAPEFGIDGFDQLGYRFRFVTYPAADHLTLAVLGYDVPMATDFLGAATVDRDPPHVTFAAVPAADDRDLGLVADHAYWVSDVTVAGDAGGELATGTVDAVSRGFGVGEPETVRETDAGVGPLPYTEVGRSWQERPEIPVENRMDVTFSGVETATIDTGRARLDPAALLTVDLEADRAGELVLDGEFPQGTRIFRDGKRVGMAGRDGAVVPVVPGESEVVLVPPHESSEWARR</sequence>
<feature type="compositionally biased region" description="Low complexity" evidence="1">
    <location>
        <begin position="23"/>
        <end position="32"/>
    </location>
</feature>
<feature type="signal peptide" evidence="2">
    <location>
        <begin position="1"/>
        <end position="25"/>
    </location>
</feature>
<evidence type="ECO:0000256" key="2">
    <source>
        <dbReference type="SAM" id="SignalP"/>
    </source>
</evidence>
<keyword evidence="4" id="KW-1185">Reference proteome</keyword>
<organism evidence="3 4">
    <name type="scientific">Haloechinothrix aidingensis</name>
    <dbReference type="NCBI Taxonomy" id="2752311"/>
    <lineage>
        <taxon>Bacteria</taxon>
        <taxon>Bacillati</taxon>
        <taxon>Actinomycetota</taxon>
        <taxon>Actinomycetes</taxon>
        <taxon>Pseudonocardiales</taxon>
        <taxon>Pseudonocardiaceae</taxon>
        <taxon>Haloechinothrix</taxon>
    </lineage>
</organism>
<dbReference type="RefSeq" id="WP_180894495.1">
    <property type="nucleotide sequence ID" value="NZ_JACCKD010000008.1"/>
</dbReference>
<comment type="caution">
    <text evidence="3">The sequence shown here is derived from an EMBL/GenBank/DDBJ whole genome shotgun (WGS) entry which is preliminary data.</text>
</comment>
<protein>
    <recommendedName>
        <fullName evidence="5">Esterase</fullName>
    </recommendedName>
</protein>
<keyword evidence="2" id="KW-0732">Signal</keyword>
<reference evidence="3 4" key="1">
    <citation type="submission" date="2020-07" db="EMBL/GenBank/DDBJ databases">
        <title>Genome of Haloechinothrix sp.</title>
        <authorList>
            <person name="Tang S.-K."/>
            <person name="Yang L."/>
            <person name="Zhu W.-Y."/>
        </authorList>
    </citation>
    <scope>NUCLEOTIDE SEQUENCE [LARGE SCALE GENOMIC DNA]</scope>
    <source>
        <strain evidence="3 4">YIM 98757</strain>
    </source>
</reference>
<dbReference type="Gene3D" id="3.40.50.1820">
    <property type="entry name" value="alpha/beta hydrolase"/>
    <property type="match status" value="1"/>
</dbReference>
<dbReference type="SUPFAM" id="SSF49344">
    <property type="entry name" value="CBD9-like"/>
    <property type="match status" value="1"/>
</dbReference>
<evidence type="ECO:0000313" key="3">
    <source>
        <dbReference type="EMBL" id="MBA0127666.1"/>
    </source>
</evidence>
<evidence type="ECO:0000313" key="4">
    <source>
        <dbReference type="Proteomes" id="UP000582974"/>
    </source>
</evidence>
<dbReference type="SUPFAM" id="SSF53474">
    <property type="entry name" value="alpha/beta-Hydrolases"/>
    <property type="match status" value="1"/>
</dbReference>
<accession>A0A838AED6</accession>
<dbReference type="InterPro" id="IPR029058">
    <property type="entry name" value="AB_hydrolase_fold"/>
</dbReference>
<gene>
    <name evidence="3" type="ORF">H0B56_19150</name>
</gene>
<proteinExistence type="predicted"/>
<feature type="region of interest" description="Disordered" evidence="1">
    <location>
        <begin position="23"/>
        <end position="85"/>
    </location>
</feature>
<dbReference type="EMBL" id="JACCKD010000008">
    <property type="protein sequence ID" value="MBA0127666.1"/>
    <property type="molecule type" value="Genomic_DNA"/>
</dbReference>
<dbReference type="AlphaFoldDB" id="A0A838AED6"/>